<gene>
    <name evidence="1" type="ORF">LCGC14_1636100</name>
</gene>
<protein>
    <submittedName>
        <fullName evidence="1">Uncharacterized protein</fullName>
    </submittedName>
</protein>
<name>A0A0F9L0L5_9ZZZZ</name>
<sequence length="67" mass="7697">MNTFRIIVEETPDDRRDGWWLLRLGNAETAARVKLPTFMLPADTRREAVVHISHAHKPGAGFWRVEG</sequence>
<accession>A0A0F9L0L5</accession>
<dbReference type="AlphaFoldDB" id="A0A0F9L0L5"/>
<proteinExistence type="predicted"/>
<dbReference type="EMBL" id="LAZR01013567">
    <property type="protein sequence ID" value="KKM21365.1"/>
    <property type="molecule type" value="Genomic_DNA"/>
</dbReference>
<evidence type="ECO:0000313" key="1">
    <source>
        <dbReference type="EMBL" id="KKM21365.1"/>
    </source>
</evidence>
<reference evidence="1" key="1">
    <citation type="journal article" date="2015" name="Nature">
        <title>Complex archaea that bridge the gap between prokaryotes and eukaryotes.</title>
        <authorList>
            <person name="Spang A."/>
            <person name="Saw J.H."/>
            <person name="Jorgensen S.L."/>
            <person name="Zaremba-Niedzwiedzka K."/>
            <person name="Martijn J."/>
            <person name="Lind A.E."/>
            <person name="van Eijk R."/>
            <person name="Schleper C."/>
            <person name="Guy L."/>
            <person name="Ettema T.J."/>
        </authorList>
    </citation>
    <scope>NUCLEOTIDE SEQUENCE</scope>
</reference>
<organism evidence="1">
    <name type="scientific">marine sediment metagenome</name>
    <dbReference type="NCBI Taxonomy" id="412755"/>
    <lineage>
        <taxon>unclassified sequences</taxon>
        <taxon>metagenomes</taxon>
        <taxon>ecological metagenomes</taxon>
    </lineage>
</organism>
<comment type="caution">
    <text evidence="1">The sequence shown here is derived from an EMBL/GenBank/DDBJ whole genome shotgun (WGS) entry which is preliminary data.</text>
</comment>